<reference evidence="2" key="1">
    <citation type="submission" date="2020-03" db="EMBL/GenBank/DDBJ databases">
        <title>The deep terrestrial virosphere.</title>
        <authorList>
            <person name="Holmfeldt K."/>
            <person name="Nilsson E."/>
            <person name="Simone D."/>
            <person name="Lopez-Fernandez M."/>
            <person name="Wu X."/>
            <person name="de Brujin I."/>
            <person name="Lundin D."/>
            <person name="Andersson A."/>
            <person name="Bertilsson S."/>
            <person name="Dopson M."/>
        </authorList>
    </citation>
    <scope>NUCLEOTIDE SEQUENCE</scope>
    <source>
        <strain evidence="1">MM415A04014</strain>
        <strain evidence="2">MM415B02587</strain>
    </source>
</reference>
<proteinExistence type="predicted"/>
<gene>
    <name evidence="1" type="ORF">MM415A04014_0005</name>
    <name evidence="2" type="ORF">MM415B02587_0013</name>
</gene>
<accession>A0A6M3L3G8</accession>
<protein>
    <submittedName>
        <fullName evidence="2">Uncharacterized protein</fullName>
    </submittedName>
</protein>
<evidence type="ECO:0000313" key="2">
    <source>
        <dbReference type="EMBL" id="QJA89226.1"/>
    </source>
</evidence>
<dbReference type="AlphaFoldDB" id="A0A6M3L3G8"/>
<dbReference type="EMBL" id="MT141762">
    <property type="protein sequence ID" value="QJA70075.1"/>
    <property type="molecule type" value="Genomic_DNA"/>
</dbReference>
<sequence>MKTVILWDDNDKDFPNGMPPMVDSDFDCPRLNKGDKLFLYIDELDGDSIEWTVEVKDSEIVLNYRAGKPDKANYSRVDVQQYLYLKDG</sequence>
<organism evidence="2">
    <name type="scientific">viral metagenome</name>
    <dbReference type="NCBI Taxonomy" id="1070528"/>
    <lineage>
        <taxon>unclassified sequences</taxon>
        <taxon>metagenomes</taxon>
        <taxon>organismal metagenomes</taxon>
    </lineage>
</organism>
<evidence type="ECO:0000313" key="1">
    <source>
        <dbReference type="EMBL" id="QJA70075.1"/>
    </source>
</evidence>
<dbReference type="EMBL" id="MT142831">
    <property type="protein sequence ID" value="QJA89226.1"/>
    <property type="molecule type" value="Genomic_DNA"/>
</dbReference>
<name>A0A6M3L3G8_9ZZZZ</name>